<accession>A0A356W1X3</accession>
<protein>
    <submittedName>
        <fullName evidence="1">Uncharacterized protein</fullName>
    </submittedName>
</protein>
<dbReference type="AlphaFoldDB" id="A0A356W1X3"/>
<gene>
    <name evidence="1" type="ORF">DD728_01765</name>
</gene>
<dbReference type="EMBL" id="DOGS01000040">
    <property type="protein sequence ID" value="HBQ47608.1"/>
    <property type="molecule type" value="Genomic_DNA"/>
</dbReference>
<evidence type="ECO:0000313" key="1">
    <source>
        <dbReference type="EMBL" id="HBQ47608.1"/>
    </source>
</evidence>
<proteinExistence type="predicted"/>
<reference evidence="1 2" key="1">
    <citation type="journal article" date="2018" name="Nat. Biotechnol.">
        <title>A standardized bacterial taxonomy based on genome phylogeny substantially revises the tree of life.</title>
        <authorList>
            <person name="Parks D.H."/>
            <person name="Chuvochina M."/>
            <person name="Waite D.W."/>
            <person name="Rinke C."/>
            <person name="Skarshewski A."/>
            <person name="Chaumeil P.A."/>
            <person name="Hugenholtz P."/>
        </authorList>
    </citation>
    <scope>NUCLEOTIDE SEQUENCE [LARGE SCALE GENOMIC DNA]</scope>
    <source>
        <strain evidence="1">UBA10378</strain>
    </source>
</reference>
<comment type="caution">
    <text evidence="1">The sequence shown here is derived from an EMBL/GenBank/DDBJ whole genome shotgun (WGS) entry which is preliminary data.</text>
</comment>
<organism evidence="1 2">
    <name type="scientific">Hyphomonas atlantica</name>
    <dbReference type="NCBI Taxonomy" id="1280948"/>
    <lineage>
        <taxon>Bacteria</taxon>
        <taxon>Pseudomonadati</taxon>
        <taxon>Pseudomonadota</taxon>
        <taxon>Alphaproteobacteria</taxon>
        <taxon>Hyphomonadales</taxon>
        <taxon>Hyphomonadaceae</taxon>
        <taxon>Hyphomonas</taxon>
    </lineage>
</organism>
<name>A0A356W1X3_9PROT</name>
<evidence type="ECO:0000313" key="2">
    <source>
        <dbReference type="Proteomes" id="UP000263957"/>
    </source>
</evidence>
<dbReference type="Proteomes" id="UP000263957">
    <property type="component" value="Unassembled WGS sequence"/>
</dbReference>
<sequence>MEFRRAPIFRPRELAHDLGRAAAWCGFVCAEEPNLHLVASAVLVEGGGIAMHVGTAKTDQYYQRTPMISTAEAALAVFGYQAHPERWVCLGERIFVFAEFIPAHERIRTIRFLLRSGLLRASEN</sequence>